<dbReference type="EMBL" id="BMVN01000064">
    <property type="protein sequence ID" value="GHA68228.1"/>
    <property type="molecule type" value="Genomic_DNA"/>
</dbReference>
<evidence type="ECO:0000313" key="2">
    <source>
        <dbReference type="Proteomes" id="UP000653644"/>
    </source>
</evidence>
<gene>
    <name evidence="1" type="ORF">GCM10010345_84940</name>
</gene>
<evidence type="ECO:0000313" key="1">
    <source>
        <dbReference type="EMBL" id="GHA68228.1"/>
    </source>
</evidence>
<keyword evidence="2" id="KW-1185">Reference proteome</keyword>
<accession>A0ABQ3DFK9</accession>
<dbReference type="RefSeq" id="WP_189894583.1">
    <property type="nucleotide sequence ID" value="NZ_BMVN01000064.1"/>
</dbReference>
<organism evidence="1 2">
    <name type="scientific">Streptomyces canarius</name>
    <dbReference type="NCBI Taxonomy" id="285453"/>
    <lineage>
        <taxon>Bacteria</taxon>
        <taxon>Bacillati</taxon>
        <taxon>Actinomycetota</taxon>
        <taxon>Actinomycetes</taxon>
        <taxon>Kitasatosporales</taxon>
        <taxon>Streptomycetaceae</taxon>
        <taxon>Streptomyces</taxon>
    </lineage>
</organism>
<reference evidence="2" key="1">
    <citation type="journal article" date="2019" name="Int. J. Syst. Evol. Microbiol.">
        <title>The Global Catalogue of Microorganisms (GCM) 10K type strain sequencing project: providing services to taxonomists for standard genome sequencing and annotation.</title>
        <authorList>
            <consortium name="The Broad Institute Genomics Platform"/>
            <consortium name="The Broad Institute Genome Sequencing Center for Infectious Disease"/>
            <person name="Wu L."/>
            <person name="Ma J."/>
        </authorList>
    </citation>
    <scope>NUCLEOTIDE SEQUENCE [LARGE SCALE GENOMIC DNA]</scope>
    <source>
        <strain evidence="2">JCM 4733</strain>
    </source>
</reference>
<comment type="caution">
    <text evidence="1">The sequence shown here is derived from an EMBL/GenBank/DDBJ whole genome shotgun (WGS) entry which is preliminary data.</text>
</comment>
<name>A0ABQ3DFK9_9ACTN</name>
<proteinExistence type="predicted"/>
<dbReference type="Proteomes" id="UP000653644">
    <property type="component" value="Unassembled WGS sequence"/>
</dbReference>
<protein>
    <submittedName>
        <fullName evidence="1">Uncharacterized protein</fullName>
    </submittedName>
</protein>
<sequence>MGGHLYTGYHKSGNEIVVDLPDFGTCHALSEPINSVVIVSETANLDTYTGAFAYGGLRQTDVTPPQPSFRVTPLTG</sequence>